<dbReference type="InterPro" id="IPR050638">
    <property type="entry name" value="AA-Vitamin_Transporters"/>
</dbReference>
<dbReference type="PANTHER" id="PTHR32322">
    <property type="entry name" value="INNER MEMBRANE TRANSPORTER"/>
    <property type="match status" value="1"/>
</dbReference>
<feature type="transmembrane region" description="Helical" evidence="6">
    <location>
        <begin position="30"/>
        <end position="48"/>
    </location>
</feature>
<evidence type="ECO:0000256" key="6">
    <source>
        <dbReference type="SAM" id="Phobius"/>
    </source>
</evidence>
<evidence type="ECO:0000259" key="7">
    <source>
        <dbReference type="Pfam" id="PF00892"/>
    </source>
</evidence>
<dbReference type="GO" id="GO:0005886">
    <property type="term" value="C:plasma membrane"/>
    <property type="evidence" value="ECO:0007669"/>
    <property type="project" value="UniProtKB-SubCell"/>
</dbReference>
<evidence type="ECO:0000313" key="8">
    <source>
        <dbReference type="EMBL" id="KEI72485.1"/>
    </source>
</evidence>
<evidence type="ECO:0000256" key="3">
    <source>
        <dbReference type="ARBA" id="ARBA00022692"/>
    </source>
</evidence>
<dbReference type="PANTHER" id="PTHR32322:SF18">
    <property type="entry name" value="S-ADENOSYLMETHIONINE_S-ADENOSYLHOMOCYSTEINE TRANSPORTER"/>
    <property type="match status" value="1"/>
</dbReference>
<feature type="transmembrane region" description="Helical" evidence="6">
    <location>
        <begin position="214"/>
        <end position="236"/>
    </location>
</feature>
<feature type="transmembrane region" description="Helical" evidence="6">
    <location>
        <begin position="181"/>
        <end position="202"/>
    </location>
</feature>
<dbReference type="eggNOG" id="COG0697">
    <property type="taxonomic scope" value="Bacteria"/>
</dbReference>
<comment type="subcellular location">
    <subcellularLocation>
        <location evidence="1">Cell membrane</location>
        <topology evidence="1">Multi-pass membrane protein</topology>
    </subcellularLocation>
</comment>
<dbReference type="SUPFAM" id="SSF103481">
    <property type="entry name" value="Multidrug resistance efflux transporter EmrE"/>
    <property type="match status" value="2"/>
</dbReference>
<keyword evidence="2" id="KW-1003">Cell membrane</keyword>
<keyword evidence="4 6" id="KW-1133">Transmembrane helix</keyword>
<proteinExistence type="predicted"/>
<dbReference type="InterPro" id="IPR037185">
    <property type="entry name" value="EmrE-like"/>
</dbReference>
<name>A0A081KEA9_9GAMM</name>
<evidence type="ECO:0000256" key="5">
    <source>
        <dbReference type="ARBA" id="ARBA00023136"/>
    </source>
</evidence>
<sequence length="293" mass="31714">MYASYVVLLGSCFPIMRYASIHFDTVNNNAIRFLAGGILFLIMVIAKYRNEVSKLLAEPVMIVKLLLIGVLMTVNMYFFMNGMQLTTALTGSIFSILGMPVATIMASIFFADERKKAANPRFIIGCLLSIAGSFLFIFNADTTGHSENFVLGSAFWVLAITIAAMQNLLVKNLAKDLHPVVISAATATIAGLIYLFIATATGKIQELSTTPDSLIIFLIMAGMFGMLVGMLMAFYIIRKSGVITFNMLQIMAPLSTAIIAYITLGETISTIQAFGAAIVVVGCTHSLKANRVN</sequence>
<feature type="transmembrane region" description="Helical" evidence="6">
    <location>
        <begin position="92"/>
        <end position="110"/>
    </location>
</feature>
<feature type="transmembrane region" description="Helical" evidence="6">
    <location>
        <begin position="243"/>
        <end position="262"/>
    </location>
</feature>
<dbReference type="AlphaFoldDB" id="A0A081KEA9"/>
<evidence type="ECO:0000256" key="4">
    <source>
        <dbReference type="ARBA" id="ARBA00022989"/>
    </source>
</evidence>
<keyword evidence="3 6" id="KW-0812">Transmembrane</keyword>
<dbReference type="Proteomes" id="UP000027997">
    <property type="component" value="Unassembled WGS sequence"/>
</dbReference>
<reference evidence="8 9" key="1">
    <citation type="submission" date="2014-06" db="EMBL/GenBank/DDBJ databases">
        <title>Whole Genome Sequences of Three Symbiotic Endozoicomonas Bacteria.</title>
        <authorList>
            <person name="Neave M.J."/>
            <person name="Apprill A."/>
            <person name="Voolstra C.R."/>
        </authorList>
    </citation>
    <scope>NUCLEOTIDE SEQUENCE [LARGE SCALE GENOMIC DNA]</scope>
    <source>
        <strain evidence="8 9">DSM 22380</strain>
    </source>
</reference>
<comment type="caution">
    <text evidence="8">The sequence shown here is derived from an EMBL/GenBank/DDBJ whole genome shotgun (WGS) entry which is preliminary data.</text>
</comment>
<dbReference type="EMBL" id="JOJP01000001">
    <property type="protein sequence ID" value="KEI72485.1"/>
    <property type="molecule type" value="Genomic_DNA"/>
</dbReference>
<feature type="domain" description="EamA" evidence="7">
    <location>
        <begin position="152"/>
        <end position="284"/>
    </location>
</feature>
<feature type="transmembrane region" description="Helical" evidence="6">
    <location>
        <begin position="122"/>
        <end position="138"/>
    </location>
</feature>
<dbReference type="InterPro" id="IPR000620">
    <property type="entry name" value="EamA_dom"/>
</dbReference>
<accession>A0A081KEA9</accession>
<gene>
    <name evidence="8" type="ORF">GV64_18680</name>
</gene>
<evidence type="ECO:0000313" key="9">
    <source>
        <dbReference type="Proteomes" id="UP000027997"/>
    </source>
</evidence>
<keyword evidence="9" id="KW-1185">Reference proteome</keyword>
<evidence type="ECO:0000256" key="2">
    <source>
        <dbReference type="ARBA" id="ARBA00022475"/>
    </source>
</evidence>
<evidence type="ECO:0000256" key="1">
    <source>
        <dbReference type="ARBA" id="ARBA00004651"/>
    </source>
</evidence>
<protein>
    <submittedName>
        <fullName evidence="8">Transporter</fullName>
    </submittedName>
</protein>
<feature type="domain" description="EamA" evidence="7">
    <location>
        <begin position="6"/>
        <end position="137"/>
    </location>
</feature>
<feature type="transmembrane region" description="Helical" evidence="6">
    <location>
        <begin position="150"/>
        <end position="169"/>
    </location>
</feature>
<organism evidence="8 9">
    <name type="scientific">Endozoicomonas elysicola</name>
    <dbReference type="NCBI Taxonomy" id="305900"/>
    <lineage>
        <taxon>Bacteria</taxon>
        <taxon>Pseudomonadati</taxon>
        <taxon>Pseudomonadota</taxon>
        <taxon>Gammaproteobacteria</taxon>
        <taxon>Oceanospirillales</taxon>
        <taxon>Endozoicomonadaceae</taxon>
        <taxon>Endozoicomonas</taxon>
    </lineage>
</organism>
<keyword evidence="5 6" id="KW-0472">Membrane</keyword>
<feature type="transmembrane region" description="Helical" evidence="6">
    <location>
        <begin position="268"/>
        <end position="287"/>
    </location>
</feature>
<feature type="transmembrane region" description="Helical" evidence="6">
    <location>
        <begin position="60"/>
        <end position="80"/>
    </location>
</feature>
<dbReference type="Pfam" id="PF00892">
    <property type="entry name" value="EamA"/>
    <property type="match status" value="2"/>
</dbReference>